<feature type="compositionally biased region" description="Polar residues" evidence="1">
    <location>
        <begin position="444"/>
        <end position="462"/>
    </location>
</feature>
<protein>
    <submittedName>
        <fullName evidence="2">Uncharacterized protein</fullName>
    </submittedName>
</protein>
<dbReference type="Pfam" id="PF00612">
    <property type="entry name" value="IQ"/>
    <property type="match status" value="1"/>
</dbReference>
<comment type="caution">
    <text evidence="2">The sequence shown here is derived from an EMBL/GenBank/DDBJ whole genome shotgun (WGS) entry which is preliminary data.</text>
</comment>
<evidence type="ECO:0000313" key="3">
    <source>
        <dbReference type="EMBL" id="CAF4264605.1"/>
    </source>
</evidence>
<organism evidence="2 4">
    <name type="scientific">Didymodactylos carnosus</name>
    <dbReference type="NCBI Taxonomy" id="1234261"/>
    <lineage>
        <taxon>Eukaryota</taxon>
        <taxon>Metazoa</taxon>
        <taxon>Spiralia</taxon>
        <taxon>Gnathifera</taxon>
        <taxon>Rotifera</taxon>
        <taxon>Eurotatoria</taxon>
        <taxon>Bdelloidea</taxon>
        <taxon>Philodinida</taxon>
        <taxon>Philodinidae</taxon>
        <taxon>Didymodactylos</taxon>
    </lineage>
</organism>
<feature type="compositionally biased region" description="Basic and acidic residues" evidence="1">
    <location>
        <begin position="349"/>
        <end position="368"/>
    </location>
</feature>
<dbReference type="PROSITE" id="PS50096">
    <property type="entry name" value="IQ"/>
    <property type="match status" value="1"/>
</dbReference>
<proteinExistence type="predicted"/>
<accession>A0A8S2FHT9</accession>
<dbReference type="EMBL" id="CAJNOK010031516">
    <property type="protein sequence ID" value="CAF1473118.1"/>
    <property type="molecule type" value="Genomic_DNA"/>
</dbReference>
<evidence type="ECO:0000313" key="2">
    <source>
        <dbReference type="EMBL" id="CAF1473118.1"/>
    </source>
</evidence>
<feature type="compositionally biased region" description="Polar residues" evidence="1">
    <location>
        <begin position="517"/>
        <end position="526"/>
    </location>
</feature>
<feature type="compositionally biased region" description="Basic and acidic residues" evidence="1">
    <location>
        <begin position="464"/>
        <end position="474"/>
    </location>
</feature>
<dbReference type="AlphaFoldDB" id="A0A8S2FHT9"/>
<gene>
    <name evidence="2" type="ORF">OVA965_LOCUS35735</name>
    <name evidence="3" type="ORF">TMI583_LOCUS36711</name>
</gene>
<feature type="non-terminal residue" evidence="2">
    <location>
        <position position="1"/>
    </location>
</feature>
<dbReference type="Proteomes" id="UP000682733">
    <property type="component" value="Unassembled WGS sequence"/>
</dbReference>
<dbReference type="EMBL" id="CAJOBA010053410">
    <property type="protein sequence ID" value="CAF4264605.1"/>
    <property type="molecule type" value="Genomic_DNA"/>
</dbReference>
<dbReference type="Proteomes" id="UP000677228">
    <property type="component" value="Unassembled WGS sequence"/>
</dbReference>
<dbReference type="CDD" id="cd23767">
    <property type="entry name" value="IQCD"/>
    <property type="match status" value="1"/>
</dbReference>
<feature type="compositionally biased region" description="Polar residues" evidence="1">
    <location>
        <begin position="395"/>
        <end position="418"/>
    </location>
</feature>
<evidence type="ECO:0000313" key="4">
    <source>
        <dbReference type="Proteomes" id="UP000677228"/>
    </source>
</evidence>
<dbReference type="InterPro" id="IPR000048">
    <property type="entry name" value="IQ_motif_EF-hand-BS"/>
</dbReference>
<evidence type="ECO:0000256" key="1">
    <source>
        <dbReference type="SAM" id="MobiDB-lite"/>
    </source>
</evidence>
<feature type="compositionally biased region" description="Basic and acidic residues" evidence="1">
    <location>
        <begin position="429"/>
        <end position="442"/>
    </location>
</feature>
<feature type="region of interest" description="Disordered" evidence="1">
    <location>
        <begin position="1"/>
        <end position="20"/>
    </location>
</feature>
<feature type="region of interest" description="Disordered" evidence="1">
    <location>
        <begin position="323"/>
        <end position="526"/>
    </location>
</feature>
<reference evidence="2" key="1">
    <citation type="submission" date="2021-02" db="EMBL/GenBank/DDBJ databases">
        <authorList>
            <person name="Nowell W R."/>
        </authorList>
    </citation>
    <scope>NUCLEOTIDE SEQUENCE</scope>
</reference>
<dbReference type="Gene3D" id="1.20.5.190">
    <property type="match status" value="1"/>
</dbReference>
<sequence>MHPTGPIRDTPNNDKPQESKSFIETGADQIKSVLAPLGDLFGKLRGSTEESPYDTVTTLLRQQHPNVVLPSEHVYENTSEKSEKDDNLPHSIPNDDLHSYETVATLLQHRIDGIPNDDVSKDGAKPLNTSINGISDSYKTVGALLNQPHPGIELEIQKEHEISNSVPIDEISSEDARVIEKDENIINKSSFAPVEFEKTPFLAMHPAGRIGDAQNNVEPQESKSLIETGTEQVKSILAPLGDLYSKLRGSTDEKVITENDNVKENETGENRSLFAPLLSVHKPQATPSDSETTDAAGAAQKESSGTAKLEIVNDNNQLEIQALPKSMPPAAVFKPDKENVDNSIQPHRKSIEEQIQDKSTHVFNEKQMEPASTIDEVQHSKPTETVLASQKDATEQQSEITTANEPNQDLSLSKTPLDSAQEIVEQPPESEKSPPDVTEPKAVESTSITTEKIELPSTQTEVATGDRHHEEDTIAKPQADVAKQEKSDVEVQEEMAAATKLQSTYRGYRTRKELETQRSISGTPQQ</sequence>
<feature type="region of interest" description="Disordered" evidence="1">
    <location>
        <begin position="281"/>
        <end position="310"/>
    </location>
</feature>
<name>A0A8S2FHT9_9BILA</name>